<accession>A0AAV4UMB5</accession>
<proteinExistence type="predicted"/>
<feature type="domain" description="Endonuclease/exonuclease/phosphatase" evidence="1">
    <location>
        <begin position="2"/>
        <end position="78"/>
    </location>
</feature>
<dbReference type="SUPFAM" id="SSF56219">
    <property type="entry name" value="DNase I-like"/>
    <property type="match status" value="1"/>
</dbReference>
<gene>
    <name evidence="2" type="primary">AVEN_24275_1</name>
    <name evidence="2" type="ORF">CDAR_275461</name>
</gene>
<name>A0AAV4UMB5_9ARAC</name>
<dbReference type="PANTHER" id="PTHR33273">
    <property type="entry name" value="DOMAIN-CONTAINING PROTEIN, PUTATIVE-RELATED"/>
    <property type="match status" value="1"/>
</dbReference>
<dbReference type="GO" id="GO:0003824">
    <property type="term" value="F:catalytic activity"/>
    <property type="evidence" value="ECO:0007669"/>
    <property type="project" value="InterPro"/>
</dbReference>
<sequence length="317" mass="36243">MGGDFNSHHRHWNCSRANPFGKHLFKFTTDNRLHIAAPPTPTRFGNLTPSIIDIALIKNLNFNCNAVSISALTSDHNPALFTFDHTIHTNIKLTYNISNWAKFYIHLDNATYTPHNLNTPDGLESSISHLTNIIHSCYHATSKKILKTAKISHFSKEIRNKITTMNHLRKSHHPHDKNNYTLLNNEIKQLIKHEKNKIWNNHLNSLSTNDNSLWNTIKSIRKQTHIIPPHKNNNLLFYSNIDKANTLASHYENQFTPNNITNIPTETLANSTIKPSLAITNLRCLLPSLFLLRSPRKGTTPYYSILVVPSIGIYIKK</sequence>
<dbReference type="Pfam" id="PF14529">
    <property type="entry name" value="Exo_endo_phos_2"/>
    <property type="match status" value="1"/>
</dbReference>
<dbReference type="InterPro" id="IPR036691">
    <property type="entry name" value="Endo/exonu/phosph_ase_sf"/>
</dbReference>
<evidence type="ECO:0000313" key="3">
    <source>
        <dbReference type="Proteomes" id="UP001054837"/>
    </source>
</evidence>
<evidence type="ECO:0000313" key="2">
    <source>
        <dbReference type="EMBL" id="GIY59036.1"/>
    </source>
</evidence>
<dbReference type="Gene3D" id="3.60.10.10">
    <property type="entry name" value="Endonuclease/exonuclease/phosphatase"/>
    <property type="match status" value="1"/>
</dbReference>
<dbReference type="Proteomes" id="UP001054837">
    <property type="component" value="Unassembled WGS sequence"/>
</dbReference>
<organism evidence="2 3">
    <name type="scientific">Caerostris darwini</name>
    <dbReference type="NCBI Taxonomy" id="1538125"/>
    <lineage>
        <taxon>Eukaryota</taxon>
        <taxon>Metazoa</taxon>
        <taxon>Ecdysozoa</taxon>
        <taxon>Arthropoda</taxon>
        <taxon>Chelicerata</taxon>
        <taxon>Arachnida</taxon>
        <taxon>Araneae</taxon>
        <taxon>Araneomorphae</taxon>
        <taxon>Entelegynae</taxon>
        <taxon>Araneoidea</taxon>
        <taxon>Araneidae</taxon>
        <taxon>Caerostris</taxon>
    </lineage>
</organism>
<evidence type="ECO:0000259" key="1">
    <source>
        <dbReference type="Pfam" id="PF14529"/>
    </source>
</evidence>
<comment type="caution">
    <text evidence="2">The sequence shown here is derived from an EMBL/GenBank/DDBJ whole genome shotgun (WGS) entry which is preliminary data.</text>
</comment>
<dbReference type="AlphaFoldDB" id="A0AAV4UMB5"/>
<dbReference type="InterPro" id="IPR005135">
    <property type="entry name" value="Endo/exonuclease/phosphatase"/>
</dbReference>
<keyword evidence="3" id="KW-1185">Reference proteome</keyword>
<protein>
    <recommendedName>
        <fullName evidence="1">Endonuclease/exonuclease/phosphatase domain-containing protein</fullName>
    </recommendedName>
</protein>
<dbReference type="PANTHER" id="PTHR33273:SF4">
    <property type="entry name" value="ENDONUCLEASE_EXONUCLEASE_PHOSPHATASE DOMAIN-CONTAINING PROTEIN"/>
    <property type="match status" value="1"/>
</dbReference>
<dbReference type="EMBL" id="BPLQ01011596">
    <property type="protein sequence ID" value="GIY59036.1"/>
    <property type="molecule type" value="Genomic_DNA"/>
</dbReference>
<reference evidence="2 3" key="1">
    <citation type="submission" date="2021-06" db="EMBL/GenBank/DDBJ databases">
        <title>Caerostris darwini draft genome.</title>
        <authorList>
            <person name="Kono N."/>
            <person name="Arakawa K."/>
        </authorList>
    </citation>
    <scope>NUCLEOTIDE SEQUENCE [LARGE SCALE GENOMIC DNA]</scope>
</reference>